<name>A0A1I8IRS2_9PLAT</name>
<evidence type="ECO:0000256" key="2">
    <source>
        <dbReference type="SAM" id="MobiDB-lite"/>
    </source>
</evidence>
<evidence type="ECO:0000313" key="3">
    <source>
        <dbReference type="Proteomes" id="UP000095280"/>
    </source>
</evidence>
<feature type="region of interest" description="Disordered" evidence="2">
    <location>
        <begin position="101"/>
        <end position="159"/>
    </location>
</feature>
<dbReference type="WBParaSite" id="maker-uti_cns_0015601-snap-gene-0.3-mRNA-1">
    <property type="protein sequence ID" value="maker-uti_cns_0015601-snap-gene-0.3-mRNA-1"/>
    <property type="gene ID" value="maker-uti_cns_0015601-snap-gene-0.3"/>
</dbReference>
<protein>
    <submittedName>
        <fullName evidence="4">Shugoshin_C domain-containing protein</fullName>
    </submittedName>
</protein>
<proteinExistence type="predicted"/>
<sequence length="159" mass="17814">LAELAALLAESRREADWLRARLAEANSRVDELLTENFRLKAKQQSEMAADCEDWLRVAGRQTLRSNRSSAAIASAVDKRIPETAASTVAALRQSLAELERRNLIDMSPTRRGLRSARTKSDEKVKSRKSHSSRRREQSPSRKEAKVHSGSGGRYIVTRS</sequence>
<keyword evidence="3" id="KW-1185">Reference proteome</keyword>
<evidence type="ECO:0000256" key="1">
    <source>
        <dbReference type="SAM" id="Coils"/>
    </source>
</evidence>
<dbReference type="Proteomes" id="UP000095280">
    <property type="component" value="Unplaced"/>
</dbReference>
<dbReference type="AlphaFoldDB" id="A0A1I8IRS2"/>
<accession>A0A1I8IRS2</accession>
<evidence type="ECO:0000313" key="4">
    <source>
        <dbReference type="WBParaSite" id="maker-uti_cns_0015601-snap-gene-0.3-mRNA-1"/>
    </source>
</evidence>
<organism evidence="3 4">
    <name type="scientific">Macrostomum lignano</name>
    <dbReference type="NCBI Taxonomy" id="282301"/>
    <lineage>
        <taxon>Eukaryota</taxon>
        <taxon>Metazoa</taxon>
        <taxon>Spiralia</taxon>
        <taxon>Lophotrochozoa</taxon>
        <taxon>Platyhelminthes</taxon>
        <taxon>Rhabditophora</taxon>
        <taxon>Macrostomorpha</taxon>
        <taxon>Macrostomida</taxon>
        <taxon>Macrostomidae</taxon>
        <taxon>Macrostomum</taxon>
    </lineage>
</organism>
<keyword evidence="1" id="KW-0175">Coiled coil</keyword>
<reference evidence="4" key="1">
    <citation type="submission" date="2016-11" db="UniProtKB">
        <authorList>
            <consortium name="WormBaseParasite"/>
        </authorList>
    </citation>
    <scope>IDENTIFICATION</scope>
</reference>
<feature type="coiled-coil region" evidence="1">
    <location>
        <begin position="1"/>
        <end position="42"/>
    </location>
</feature>
<feature type="compositionally biased region" description="Basic and acidic residues" evidence="2">
    <location>
        <begin position="134"/>
        <end position="146"/>
    </location>
</feature>